<dbReference type="Proteomes" id="UP000198427">
    <property type="component" value="Unassembled WGS sequence"/>
</dbReference>
<dbReference type="EMBL" id="FZNZ01000021">
    <property type="protein sequence ID" value="SNR94178.1"/>
    <property type="molecule type" value="Genomic_DNA"/>
</dbReference>
<reference evidence="1 2" key="1">
    <citation type="submission" date="2017-06" db="EMBL/GenBank/DDBJ databases">
        <authorList>
            <person name="Varghese N."/>
            <person name="Submissions S."/>
        </authorList>
    </citation>
    <scope>NUCLEOTIDE SEQUENCE [LARGE SCALE GENOMIC DNA]</scope>
    <source>
        <strain evidence="1 2">DSM 26989</strain>
    </source>
</reference>
<comment type="caution">
    <text evidence="1">The sequence shown here is derived from an EMBL/GenBank/DDBJ whole genome shotgun (WGS) entry which is preliminary data.</text>
</comment>
<evidence type="ECO:0000313" key="2">
    <source>
        <dbReference type="Proteomes" id="UP000198427"/>
    </source>
</evidence>
<proteinExistence type="predicted"/>
<dbReference type="AlphaFoldDB" id="A0AA94IVR4"/>
<name>A0AA94IVR4_9BACT</name>
<keyword evidence="2" id="KW-1185">Reference proteome</keyword>
<sequence length="37" mass="4574">MHFDDLRVMQEKNMDSRYMMLSISYRFNPAKNKYKGK</sequence>
<protein>
    <submittedName>
        <fullName evidence="1">Uncharacterized protein</fullName>
    </submittedName>
</protein>
<accession>A0AA94IVR4</accession>
<organism evidence="1 2">
    <name type="scientific">Prevotella jejuni</name>
    <dbReference type="NCBI Taxonomy" id="1177574"/>
    <lineage>
        <taxon>Bacteria</taxon>
        <taxon>Pseudomonadati</taxon>
        <taxon>Bacteroidota</taxon>
        <taxon>Bacteroidia</taxon>
        <taxon>Bacteroidales</taxon>
        <taxon>Prevotellaceae</taxon>
        <taxon>Prevotella</taxon>
    </lineage>
</organism>
<evidence type="ECO:0000313" key="1">
    <source>
        <dbReference type="EMBL" id="SNR94178.1"/>
    </source>
</evidence>
<gene>
    <name evidence="1" type="ORF">SAMN06265364_12136</name>
</gene>